<reference evidence="2" key="2">
    <citation type="submission" date="2023-05" db="EMBL/GenBank/DDBJ databases">
        <authorList>
            <consortium name="Lawrence Berkeley National Laboratory"/>
            <person name="Steindorff A."/>
            <person name="Hensen N."/>
            <person name="Bonometti L."/>
            <person name="Westerberg I."/>
            <person name="Brannstrom I.O."/>
            <person name="Guillou S."/>
            <person name="Cros-Aarteil S."/>
            <person name="Calhoun S."/>
            <person name="Haridas S."/>
            <person name="Kuo A."/>
            <person name="Mondo S."/>
            <person name="Pangilinan J."/>
            <person name="Riley R."/>
            <person name="Labutti K."/>
            <person name="Andreopoulos B."/>
            <person name="Lipzen A."/>
            <person name="Chen C."/>
            <person name="Yanf M."/>
            <person name="Daum C."/>
            <person name="Ng V."/>
            <person name="Clum A."/>
            <person name="Ohm R."/>
            <person name="Martin F."/>
            <person name="Silar P."/>
            <person name="Natvig D."/>
            <person name="Lalanne C."/>
            <person name="Gautier V."/>
            <person name="Ament-Velasquez S.L."/>
            <person name="Kruys A."/>
            <person name="Hutchinson M.I."/>
            <person name="Powell A.J."/>
            <person name="Barry K."/>
            <person name="Miller A.N."/>
            <person name="Grigoriev I.V."/>
            <person name="Debuchy R."/>
            <person name="Gladieux P."/>
            <person name="Thoren M.H."/>
            <person name="Johannesson H."/>
        </authorList>
    </citation>
    <scope>NUCLEOTIDE SEQUENCE</scope>
    <source>
        <strain evidence="2">CBS 538.74</strain>
    </source>
</reference>
<evidence type="ECO:0000256" key="1">
    <source>
        <dbReference type="SAM" id="MobiDB-lite"/>
    </source>
</evidence>
<protein>
    <submittedName>
        <fullName evidence="2">Uncharacterized protein</fullName>
    </submittedName>
</protein>
<evidence type="ECO:0000313" key="2">
    <source>
        <dbReference type="EMBL" id="KAK4157779.1"/>
    </source>
</evidence>
<keyword evidence="3" id="KW-1185">Reference proteome</keyword>
<evidence type="ECO:0000313" key="3">
    <source>
        <dbReference type="Proteomes" id="UP001302745"/>
    </source>
</evidence>
<gene>
    <name evidence="2" type="ORF">C8A00DRAFT_29317</name>
</gene>
<dbReference type="EMBL" id="MU856846">
    <property type="protein sequence ID" value="KAK4157779.1"/>
    <property type="molecule type" value="Genomic_DNA"/>
</dbReference>
<dbReference type="AlphaFoldDB" id="A0AAN7A1C6"/>
<feature type="compositionally biased region" description="Low complexity" evidence="1">
    <location>
        <begin position="22"/>
        <end position="51"/>
    </location>
</feature>
<feature type="compositionally biased region" description="Low complexity" evidence="1">
    <location>
        <begin position="88"/>
        <end position="109"/>
    </location>
</feature>
<comment type="caution">
    <text evidence="2">The sequence shown here is derived from an EMBL/GenBank/DDBJ whole genome shotgun (WGS) entry which is preliminary data.</text>
</comment>
<name>A0AAN7A1C6_9PEZI</name>
<feature type="compositionally biased region" description="Low complexity" evidence="1">
    <location>
        <begin position="382"/>
        <end position="397"/>
    </location>
</feature>
<proteinExistence type="predicted"/>
<sequence length="535" mass="59536">MAYNNNGYYGLPAPARQPLEETPTSSVPSASSTTSYATSYSTSYSTPYPTAGAQDPITSHSSRDMAYSSNGYYASPAPAGQPLAQTRSSPVSSTSSSTSYSTSYSTPYSELPTHHAAISRTLSPASGVSSPETDAVMYSRSHYQPEVFAHEHPHTSQAHHLPSLPSEYLPTPVSSSYPMYSPIPTPRQFSRPPQYAGYPVTALHHHQQPPPLSYDTYGHLYPPCATTAYHSPPPEVHQVTAPDGPKESPGLRRLRSLPPHIVAMIREYVGWFDSLNAYLANRWFRQNFHPDDFPLDMKDTGMLYAEQRYGRYHESDDAPSPKKSNGKCPPWFGCYHCFRIKTLDNFELYKWASPAKGGGGGDDASSDDAMSSMSSARRRQSHTPPSTTTTASRLLTPPTNPHYDPSLTRSMLRASSTSDHHHHHNNSNNNNNNGRSRHRRTSPDTDDAASSSSDAMMDRRAKQTYGVKRYCIDCGLKRGFYEPGDYIETHEPAKKGKDYNRKGIWVCKCRKFHELPNNVECGECRGFTPLCKRRR</sequence>
<accession>A0AAN7A1C6</accession>
<feature type="region of interest" description="Disordered" evidence="1">
    <location>
        <begin position="1"/>
        <end position="110"/>
    </location>
</feature>
<organism evidence="2 3">
    <name type="scientific">Chaetomidium leptoderma</name>
    <dbReference type="NCBI Taxonomy" id="669021"/>
    <lineage>
        <taxon>Eukaryota</taxon>
        <taxon>Fungi</taxon>
        <taxon>Dikarya</taxon>
        <taxon>Ascomycota</taxon>
        <taxon>Pezizomycotina</taxon>
        <taxon>Sordariomycetes</taxon>
        <taxon>Sordariomycetidae</taxon>
        <taxon>Sordariales</taxon>
        <taxon>Chaetomiaceae</taxon>
        <taxon>Chaetomidium</taxon>
    </lineage>
</organism>
<reference evidence="2" key="1">
    <citation type="journal article" date="2023" name="Mol. Phylogenet. Evol.">
        <title>Genome-scale phylogeny and comparative genomics of the fungal order Sordariales.</title>
        <authorList>
            <person name="Hensen N."/>
            <person name="Bonometti L."/>
            <person name="Westerberg I."/>
            <person name="Brannstrom I.O."/>
            <person name="Guillou S."/>
            <person name="Cros-Aarteil S."/>
            <person name="Calhoun S."/>
            <person name="Haridas S."/>
            <person name="Kuo A."/>
            <person name="Mondo S."/>
            <person name="Pangilinan J."/>
            <person name="Riley R."/>
            <person name="LaButti K."/>
            <person name="Andreopoulos B."/>
            <person name="Lipzen A."/>
            <person name="Chen C."/>
            <person name="Yan M."/>
            <person name="Daum C."/>
            <person name="Ng V."/>
            <person name="Clum A."/>
            <person name="Steindorff A."/>
            <person name="Ohm R.A."/>
            <person name="Martin F."/>
            <person name="Silar P."/>
            <person name="Natvig D.O."/>
            <person name="Lalanne C."/>
            <person name="Gautier V."/>
            <person name="Ament-Velasquez S.L."/>
            <person name="Kruys A."/>
            <person name="Hutchinson M.I."/>
            <person name="Powell A.J."/>
            <person name="Barry K."/>
            <person name="Miller A.N."/>
            <person name="Grigoriev I.V."/>
            <person name="Debuchy R."/>
            <person name="Gladieux P."/>
            <person name="Hiltunen Thoren M."/>
            <person name="Johannesson H."/>
        </authorList>
    </citation>
    <scope>NUCLEOTIDE SEQUENCE</scope>
    <source>
        <strain evidence="2">CBS 538.74</strain>
    </source>
</reference>
<feature type="region of interest" description="Disordered" evidence="1">
    <location>
        <begin position="355"/>
        <end position="460"/>
    </location>
</feature>
<dbReference type="Proteomes" id="UP001302745">
    <property type="component" value="Unassembled WGS sequence"/>
</dbReference>